<keyword evidence="2" id="KW-1185">Reference proteome</keyword>
<comment type="caution">
    <text evidence="1">The sequence shown here is derived from an EMBL/GenBank/DDBJ whole genome shotgun (WGS) entry which is preliminary data.</text>
</comment>
<evidence type="ECO:0000313" key="1">
    <source>
        <dbReference type="EMBL" id="EAY26076.1"/>
    </source>
</evidence>
<organism evidence="1 2">
    <name type="scientific">Microscilla marina ATCC 23134</name>
    <dbReference type="NCBI Taxonomy" id="313606"/>
    <lineage>
        <taxon>Bacteria</taxon>
        <taxon>Pseudomonadati</taxon>
        <taxon>Bacteroidota</taxon>
        <taxon>Cytophagia</taxon>
        <taxon>Cytophagales</taxon>
        <taxon>Microscillaceae</taxon>
        <taxon>Microscilla</taxon>
    </lineage>
</organism>
<reference evidence="1 2" key="1">
    <citation type="submission" date="2007-01" db="EMBL/GenBank/DDBJ databases">
        <authorList>
            <person name="Haygood M."/>
            <person name="Podell S."/>
            <person name="Anderson C."/>
            <person name="Hopkinson B."/>
            <person name="Roe K."/>
            <person name="Barbeau K."/>
            <person name="Gaasterland T."/>
            <person name="Ferriera S."/>
            <person name="Johnson J."/>
            <person name="Kravitz S."/>
            <person name="Beeson K."/>
            <person name="Sutton G."/>
            <person name="Rogers Y.-H."/>
            <person name="Friedman R."/>
            <person name="Frazier M."/>
            <person name="Venter J.C."/>
        </authorList>
    </citation>
    <scope>NUCLEOTIDE SEQUENCE [LARGE SCALE GENOMIC DNA]</scope>
    <source>
        <strain evidence="1 2">ATCC 23134</strain>
    </source>
</reference>
<protein>
    <submittedName>
        <fullName evidence="1">Uncharacterized protein</fullName>
    </submittedName>
</protein>
<name>A1ZUA5_MICM2</name>
<gene>
    <name evidence="1" type="ORF">M23134_06425</name>
</gene>
<accession>A1ZUA5</accession>
<evidence type="ECO:0000313" key="2">
    <source>
        <dbReference type="Proteomes" id="UP000004095"/>
    </source>
</evidence>
<sequence length="60" mass="6902">MIGYLQSGQGFPVNFQVFWQWCGSARKDNAKRVLEKNFTQGVDYQVFRKNARNPKGGETC</sequence>
<dbReference type="AlphaFoldDB" id="A1ZUA5"/>
<dbReference type="EMBL" id="AAWS01000039">
    <property type="protein sequence ID" value="EAY26076.1"/>
    <property type="molecule type" value="Genomic_DNA"/>
</dbReference>
<proteinExistence type="predicted"/>
<dbReference type="Proteomes" id="UP000004095">
    <property type="component" value="Unassembled WGS sequence"/>
</dbReference>